<proteinExistence type="predicted"/>
<dbReference type="Proteomes" id="UP000316639">
    <property type="component" value="Unassembled WGS sequence"/>
</dbReference>
<dbReference type="AlphaFoldDB" id="A0A563ERP9"/>
<protein>
    <submittedName>
        <fullName evidence="2">Uncharacterized protein</fullName>
    </submittedName>
</protein>
<comment type="caution">
    <text evidence="2">The sequence shown here is derived from an EMBL/GenBank/DDBJ whole genome shotgun (WGS) entry which is preliminary data.</text>
</comment>
<evidence type="ECO:0000313" key="2">
    <source>
        <dbReference type="EMBL" id="TWP50339.1"/>
    </source>
</evidence>
<keyword evidence="1" id="KW-0812">Transmembrane</keyword>
<feature type="transmembrane region" description="Helical" evidence="1">
    <location>
        <begin position="117"/>
        <end position="140"/>
    </location>
</feature>
<name>A0A563ERP9_9PSEU</name>
<feature type="transmembrane region" description="Helical" evidence="1">
    <location>
        <begin position="63"/>
        <end position="84"/>
    </location>
</feature>
<evidence type="ECO:0000313" key="3">
    <source>
        <dbReference type="Proteomes" id="UP000316639"/>
    </source>
</evidence>
<feature type="transmembrane region" description="Helical" evidence="1">
    <location>
        <begin position="90"/>
        <end position="110"/>
    </location>
</feature>
<keyword evidence="3" id="KW-1185">Reference proteome</keyword>
<keyword evidence="1" id="KW-1133">Transmembrane helix</keyword>
<sequence>MLGVIAAVWFAAAYAAGAAGWFTTGPGEPPIVIGVAAGVSPLLVGAGLLFSQRVKDWADGLDLGLLINLQGWRIGGFVFVAFWAQGLLPAGFALPAGIGDVVIAALAPFVAVRRKGFVVWTAFGILDLVTAVSLGVWHSFTEPSMEVMGRLPLSLIPAFGVPFLLVVHLLSLRVWSRGISSL</sequence>
<dbReference type="OrthoDB" id="4558741at2"/>
<evidence type="ECO:0000256" key="1">
    <source>
        <dbReference type="SAM" id="Phobius"/>
    </source>
</evidence>
<gene>
    <name evidence="2" type="ORF">FKR81_21845</name>
</gene>
<dbReference type="RefSeq" id="WP_146353962.1">
    <property type="nucleotide sequence ID" value="NZ_VOBR01000013.1"/>
</dbReference>
<feature type="transmembrane region" description="Helical" evidence="1">
    <location>
        <begin position="31"/>
        <end position="51"/>
    </location>
</feature>
<feature type="transmembrane region" description="Helical" evidence="1">
    <location>
        <begin position="152"/>
        <end position="172"/>
    </location>
</feature>
<accession>A0A563ERP9</accession>
<keyword evidence="1" id="KW-0472">Membrane</keyword>
<dbReference type="EMBL" id="VOBR01000013">
    <property type="protein sequence ID" value="TWP50339.1"/>
    <property type="molecule type" value="Genomic_DNA"/>
</dbReference>
<reference evidence="2 3" key="1">
    <citation type="submission" date="2019-07" db="EMBL/GenBank/DDBJ databases">
        <title>Lentzea xizangensis sp. nov., isolated from Qinghai-Tibetan Plateau Soils.</title>
        <authorList>
            <person name="Huang J."/>
        </authorList>
    </citation>
    <scope>NUCLEOTIDE SEQUENCE [LARGE SCALE GENOMIC DNA]</scope>
    <source>
        <strain evidence="2 3">FXJ1.1311</strain>
    </source>
</reference>
<organism evidence="2 3">
    <name type="scientific">Lentzea tibetensis</name>
    <dbReference type="NCBI Taxonomy" id="2591470"/>
    <lineage>
        <taxon>Bacteria</taxon>
        <taxon>Bacillati</taxon>
        <taxon>Actinomycetota</taxon>
        <taxon>Actinomycetes</taxon>
        <taxon>Pseudonocardiales</taxon>
        <taxon>Pseudonocardiaceae</taxon>
        <taxon>Lentzea</taxon>
    </lineage>
</organism>